<accession>A0A1F6NEM0</accession>
<organism evidence="1 2">
    <name type="scientific">Candidatus Magasanikbacteria bacterium RIFOXYB1_FULL_40_15</name>
    <dbReference type="NCBI Taxonomy" id="1798697"/>
    <lineage>
        <taxon>Bacteria</taxon>
        <taxon>Candidatus Magasanikiibacteriota</taxon>
    </lineage>
</organism>
<reference evidence="1 2" key="1">
    <citation type="journal article" date="2016" name="Nat. Commun.">
        <title>Thousands of microbial genomes shed light on interconnected biogeochemical processes in an aquifer system.</title>
        <authorList>
            <person name="Anantharaman K."/>
            <person name="Brown C.T."/>
            <person name="Hug L.A."/>
            <person name="Sharon I."/>
            <person name="Castelle C.J."/>
            <person name="Probst A.J."/>
            <person name="Thomas B.C."/>
            <person name="Singh A."/>
            <person name="Wilkins M.J."/>
            <person name="Karaoz U."/>
            <person name="Brodie E.L."/>
            <person name="Williams K.H."/>
            <person name="Hubbard S.S."/>
            <person name="Banfield J.F."/>
        </authorList>
    </citation>
    <scope>NUCLEOTIDE SEQUENCE [LARGE SCALE GENOMIC DNA]</scope>
</reference>
<sequence length="85" mass="10002">MNIQIRQVKIFKNLYHETNTEEKSSDWVTNEAKMEKQINDWLKSTQPNIIRITPFAQGDYMGLPVMAVLVEFYPKNEESNPNSRL</sequence>
<evidence type="ECO:0000313" key="1">
    <source>
        <dbReference type="EMBL" id="OGH82436.1"/>
    </source>
</evidence>
<dbReference type="AlphaFoldDB" id="A0A1F6NEM0"/>
<proteinExistence type="predicted"/>
<gene>
    <name evidence="1" type="ORF">A2373_03720</name>
</gene>
<dbReference type="EMBL" id="MFQS01000041">
    <property type="protein sequence ID" value="OGH82436.1"/>
    <property type="molecule type" value="Genomic_DNA"/>
</dbReference>
<protein>
    <submittedName>
        <fullName evidence="1">Uncharacterized protein</fullName>
    </submittedName>
</protein>
<evidence type="ECO:0000313" key="2">
    <source>
        <dbReference type="Proteomes" id="UP000176300"/>
    </source>
</evidence>
<comment type="caution">
    <text evidence="1">The sequence shown here is derived from an EMBL/GenBank/DDBJ whole genome shotgun (WGS) entry which is preliminary data.</text>
</comment>
<name>A0A1F6NEM0_9BACT</name>
<dbReference type="Proteomes" id="UP000176300">
    <property type="component" value="Unassembled WGS sequence"/>
</dbReference>